<evidence type="ECO:0000313" key="3">
    <source>
        <dbReference type="Proteomes" id="UP001224845"/>
    </source>
</evidence>
<protein>
    <submittedName>
        <fullName evidence="2">Ketosteroid isomerase-like protein</fullName>
    </submittedName>
</protein>
<dbReference type="InterPro" id="IPR032710">
    <property type="entry name" value="NTF2-like_dom_sf"/>
</dbReference>
<dbReference type="InterPro" id="IPR037401">
    <property type="entry name" value="SnoaL-like"/>
</dbReference>
<gene>
    <name evidence="2" type="ORF">J2W39_005395</name>
</gene>
<dbReference type="AlphaFoldDB" id="A0AAW8EN78"/>
<dbReference type="PANTHER" id="PTHR41252">
    <property type="entry name" value="BLR2505 PROTEIN"/>
    <property type="match status" value="1"/>
</dbReference>
<organism evidence="2 3">
    <name type="scientific">Variovorax paradoxus</name>
    <dbReference type="NCBI Taxonomy" id="34073"/>
    <lineage>
        <taxon>Bacteria</taxon>
        <taxon>Pseudomonadati</taxon>
        <taxon>Pseudomonadota</taxon>
        <taxon>Betaproteobacteria</taxon>
        <taxon>Burkholderiales</taxon>
        <taxon>Comamonadaceae</taxon>
        <taxon>Variovorax</taxon>
    </lineage>
</organism>
<evidence type="ECO:0000259" key="1">
    <source>
        <dbReference type="Pfam" id="PF12680"/>
    </source>
</evidence>
<name>A0AAW8EN78_VARPD</name>
<reference evidence="2" key="1">
    <citation type="submission" date="2023-07" db="EMBL/GenBank/DDBJ databases">
        <title>Sorghum-associated microbial communities from plants grown in Nebraska, USA.</title>
        <authorList>
            <person name="Schachtman D."/>
        </authorList>
    </citation>
    <scope>NUCLEOTIDE SEQUENCE</scope>
    <source>
        <strain evidence="2">DS3315</strain>
    </source>
</reference>
<dbReference type="Proteomes" id="UP001224845">
    <property type="component" value="Unassembled WGS sequence"/>
</dbReference>
<proteinExistence type="predicted"/>
<sequence length="138" mass="15782">MNSEQNKRTISDAWKAFASRDPQRIASWFTEDAEWLAPRGNATALALDAPDHMIGPDAIVHFLAERFPALFVSDVAVDFRSRYCEGDTVIVELRLQATLANGRRYDNDYCFIFELRDGRIARVREYMDTQKGRACIFG</sequence>
<evidence type="ECO:0000313" key="2">
    <source>
        <dbReference type="EMBL" id="MDP9974132.1"/>
    </source>
</evidence>
<dbReference type="PANTHER" id="PTHR41252:SF1">
    <property type="entry name" value="BLR2505 PROTEIN"/>
    <property type="match status" value="1"/>
</dbReference>
<dbReference type="Pfam" id="PF12680">
    <property type="entry name" value="SnoaL_2"/>
    <property type="match status" value="1"/>
</dbReference>
<dbReference type="RefSeq" id="WP_307596230.1">
    <property type="nucleotide sequence ID" value="NZ_CAXUQG020000001.1"/>
</dbReference>
<dbReference type="SUPFAM" id="SSF54427">
    <property type="entry name" value="NTF2-like"/>
    <property type="match status" value="1"/>
</dbReference>
<accession>A0AAW8EN78</accession>
<keyword evidence="2" id="KW-0413">Isomerase</keyword>
<dbReference type="EMBL" id="JAUSRV010000015">
    <property type="protein sequence ID" value="MDP9974132.1"/>
    <property type="molecule type" value="Genomic_DNA"/>
</dbReference>
<dbReference type="Gene3D" id="3.10.450.50">
    <property type="match status" value="1"/>
</dbReference>
<feature type="domain" description="SnoaL-like" evidence="1">
    <location>
        <begin position="14"/>
        <end position="123"/>
    </location>
</feature>
<comment type="caution">
    <text evidence="2">The sequence shown here is derived from an EMBL/GenBank/DDBJ whole genome shotgun (WGS) entry which is preliminary data.</text>
</comment>
<dbReference type="GO" id="GO:0016853">
    <property type="term" value="F:isomerase activity"/>
    <property type="evidence" value="ECO:0007669"/>
    <property type="project" value="UniProtKB-KW"/>
</dbReference>